<dbReference type="GO" id="GO:0003729">
    <property type="term" value="F:mRNA binding"/>
    <property type="evidence" value="ECO:0000318"/>
    <property type="project" value="GO_Central"/>
</dbReference>
<gene>
    <name evidence="2" type="ORF">MIMGU_mgv1a0216731mg</name>
</gene>
<reference evidence="2 3" key="1">
    <citation type="journal article" date="2013" name="Proc. Natl. Acad. Sci. U.S.A.">
        <title>Fine-scale variation in meiotic recombination in Mimulus inferred from population shotgun sequencing.</title>
        <authorList>
            <person name="Hellsten U."/>
            <person name="Wright K.M."/>
            <person name="Jenkins J."/>
            <person name="Shu S."/>
            <person name="Yuan Y."/>
            <person name="Wessler S.R."/>
            <person name="Schmutz J."/>
            <person name="Willis J.H."/>
            <person name="Rokhsar D.S."/>
        </authorList>
    </citation>
    <scope>NUCLEOTIDE SEQUENCE [LARGE SCALE GENOMIC DNA]</scope>
    <source>
        <strain evidence="3">cv. DUN x IM62</strain>
    </source>
</reference>
<accession>A0A022RT99</accession>
<feature type="non-terminal residue" evidence="2">
    <location>
        <position position="206"/>
    </location>
</feature>
<dbReference type="STRING" id="4155.A0A022RT99"/>
<dbReference type="EMBL" id="KI630308">
    <property type="protein sequence ID" value="EYU42165.1"/>
    <property type="molecule type" value="Genomic_DNA"/>
</dbReference>
<evidence type="ECO:0000256" key="1">
    <source>
        <dbReference type="SAM" id="MobiDB-lite"/>
    </source>
</evidence>
<evidence type="ECO:0000313" key="3">
    <source>
        <dbReference type="Proteomes" id="UP000030748"/>
    </source>
</evidence>
<name>A0A022RT99_ERYGU</name>
<dbReference type="GO" id="GO:0005737">
    <property type="term" value="C:cytoplasm"/>
    <property type="evidence" value="ECO:0000318"/>
    <property type="project" value="GO_Central"/>
</dbReference>
<sequence>MALSNLLLRRLKCSEIFSLRLLSQFPIRAYFSSLSNSAESTHQPPPTPKPTSLSARMSFIFEQIDEIDKKHEEKDETLQRIRAWRESKKQINNPSSDPAPTRAEPDAMEDLKSELVKSESFLGSGDVKKEVELVHPWAEWIELMERLVQQNYFDHRRKDEDGMMEGLGIDFSEGSKMEDKRLDFARDFRTVQDAVINFGRDRFDIL</sequence>
<evidence type="ECO:0000313" key="2">
    <source>
        <dbReference type="EMBL" id="EYU42165.1"/>
    </source>
</evidence>
<organism evidence="2 3">
    <name type="scientific">Erythranthe guttata</name>
    <name type="common">Yellow monkey flower</name>
    <name type="synonym">Mimulus guttatus</name>
    <dbReference type="NCBI Taxonomy" id="4155"/>
    <lineage>
        <taxon>Eukaryota</taxon>
        <taxon>Viridiplantae</taxon>
        <taxon>Streptophyta</taxon>
        <taxon>Embryophyta</taxon>
        <taxon>Tracheophyta</taxon>
        <taxon>Spermatophyta</taxon>
        <taxon>Magnoliopsida</taxon>
        <taxon>eudicotyledons</taxon>
        <taxon>Gunneridae</taxon>
        <taxon>Pentapetalae</taxon>
        <taxon>asterids</taxon>
        <taxon>lamiids</taxon>
        <taxon>Lamiales</taxon>
        <taxon>Phrymaceae</taxon>
        <taxon>Erythranthe</taxon>
    </lineage>
</organism>
<feature type="region of interest" description="Disordered" evidence="1">
    <location>
        <begin position="84"/>
        <end position="107"/>
    </location>
</feature>
<protein>
    <submittedName>
        <fullName evidence="2">Uncharacterized protein</fullName>
    </submittedName>
</protein>
<keyword evidence="3" id="KW-1185">Reference proteome</keyword>
<proteinExistence type="predicted"/>
<dbReference type="Proteomes" id="UP000030748">
    <property type="component" value="Unassembled WGS sequence"/>
</dbReference>
<dbReference type="AlphaFoldDB" id="A0A022RT99"/>